<evidence type="ECO:0000313" key="6">
    <source>
        <dbReference type="Proteomes" id="UP000248806"/>
    </source>
</evidence>
<accession>A0A326UBM6</accession>
<dbReference type="Proteomes" id="UP000248806">
    <property type="component" value="Unassembled WGS sequence"/>
</dbReference>
<evidence type="ECO:0000313" key="5">
    <source>
        <dbReference type="EMBL" id="PZW36012.1"/>
    </source>
</evidence>
<dbReference type="GO" id="GO:0005524">
    <property type="term" value="F:ATP binding"/>
    <property type="evidence" value="ECO:0007669"/>
    <property type="project" value="UniProtKB-KW"/>
</dbReference>
<evidence type="ECO:0000259" key="4">
    <source>
        <dbReference type="Pfam" id="PF00535"/>
    </source>
</evidence>
<evidence type="ECO:0000256" key="1">
    <source>
        <dbReference type="ARBA" id="ARBA00022598"/>
    </source>
</evidence>
<dbReference type="GO" id="GO:0006418">
    <property type="term" value="P:tRNA aminoacylation for protein translation"/>
    <property type="evidence" value="ECO:0007669"/>
    <property type="project" value="InterPro"/>
</dbReference>
<dbReference type="GO" id="GO:0016740">
    <property type="term" value="F:transferase activity"/>
    <property type="evidence" value="ECO:0007669"/>
    <property type="project" value="UniProtKB-KW"/>
</dbReference>
<dbReference type="PANTHER" id="PTHR43179:SF7">
    <property type="entry name" value="RHAMNOSYLTRANSFERASE WBBL"/>
    <property type="match status" value="1"/>
</dbReference>
<dbReference type="EMBL" id="QKUF01000001">
    <property type="protein sequence ID" value="PZW36012.1"/>
    <property type="molecule type" value="Genomic_DNA"/>
</dbReference>
<dbReference type="Gene3D" id="3.90.550.10">
    <property type="entry name" value="Spore Coat Polysaccharide Biosynthesis Protein SpsA, Chain A"/>
    <property type="match status" value="1"/>
</dbReference>
<dbReference type="SUPFAM" id="SSF53448">
    <property type="entry name" value="Nucleotide-diphospho-sugar transferases"/>
    <property type="match status" value="1"/>
</dbReference>
<reference evidence="5 6" key="1">
    <citation type="submission" date="2018-06" db="EMBL/GenBank/DDBJ databases">
        <title>Genomic Encyclopedia of Archaeal and Bacterial Type Strains, Phase II (KMG-II): from individual species to whole genera.</title>
        <authorList>
            <person name="Goeker M."/>
        </authorList>
    </citation>
    <scope>NUCLEOTIDE SEQUENCE [LARGE SCALE GENOMIC DNA]</scope>
    <source>
        <strain evidence="5 6">ATCC BAA-1881</strain>
    </source>
</reference>
<dbReference type="InterPro" id="IPR009080">
    <property type="entry name" value="tRNAsynth_Ia_anticodon-bd"/>
</dbReference>
<dbReference type="Pfam" id="PF00535">
    <property type="entry name" value="Glycos_transf_2"/>
    <property type="match status" value="1"/>
</dbReference>
<dbReference type="GO" id="GO:0004812">
    <property type="term" value="F:aminoacyl-tRNA ligase activity"/>
    <property type="evidence" value="ECO:0007669"/>
    <property type="project" value="InterPro"/>
</dbReference>
<feature type="domain" description="Glycosyltransferase 2-like" evidence="4">
    <location>
        <begin position="88"/>
        <end position="218"/>
    </location>
</feature>
<dbReference type="OrthoDB" id="8936324at2"/>
<evidence type="ECO:0000256" key="3">
    <source>
        <dbReference type="ARBA" id="ARBA00022840"/>
    </source>
</evidence>
<keyword evidence="1" id="KW-0436">Ligase</keyword>
<gene>
    <name evidence="5" type="ORF">EI42_00182</name>
</gene>
<comment type="caution">
    <text evidence="5">The sequence shown here is derived from an EMBL/GenBank/DDBJ whole genome shotgun (WGS) entry which is preliminary data.</text>
</comment>
<dbReference type="Gene3D" id="1.20.120.1910">
    <property type="entry name" value="Cysteine-tRNA ligase, C-terminal anti-codon recognition domain"/>
    <property type="match status" value="1"/>
</dbReference>
<keyword evidence="3" id="KW-0067">ATP-binding</keyword>
<dbReference type="AlphaFoldDB" id="A0A326UBM6"/>
<organism evidence="5 6">
    <name type="scientific">Thermosporothrix hazakensis</name>
    <dbReference type="NCBI Taxonomy" id="644383"/>
    <lineage>
        <taxon>Bacteria</taxon>
        <taxon>Bacillati</taxon>
        <taxon>Chloroflexota</taxon>
        <taxon>Ktedonobacteria</taxon>
        <taxon>Ktedonobacterales</taxon>
        <taxon>Thermosporotrichaceae</taxon>
        <taxon>Thermosporothrix</taxon>
    </lineage>
</organism>
<dbReference type="SUPFAM" id="SSF47323">
    <property type="entry name" value="Anticodon-binding domain of a subclass of class I aminoacyl-tRNA synthetases"/>
    <property type="match status" value="1"/>
</dbReference>
<name>A0A326UBM6_THEHA</name>
<protein>
    <submittedName>
        <fullName evidence="5">GT2 family glycosyltransferase</fullName>
    </submittedName>
</protein>
<keyword evidence="5" id="KW-0808">Transferase</keyword>
<dbReference type="RefSeq" id="WP_111317766.1">
    <property type="nucleotide sequence ID" value="NZ_BIFX01000001.1"/>
</dbReference>
<evidence type="ECO:0000256" key="2">
    <source>
        <dbReference type="ARBA" id="ARBA00022741"/>
    </source>
</evidence>
<keyword evidence="2" id="KW-0547">Nucleotide-binding</keyword>
<dbReference type="PANTHER" id="PTHR43179">
    <property type="entry name" value="RHAMNOSYLTRANSFERASE WBBL"/>
    <property type="match status" value="1"/>
</dbReference>
<proteinExistence type="predicted"/>
<dbReference type="InterPro" id="IPR029044">
    <property type="entry name" value="Nucleotide-diphossugar_trans"/>
</dbReference>
<sequence length="319" mass="36453">MSTRPYRQTIPPEILALSQERDLLRRRGQYARADLLKQRIEEAGFVVKDNPHGAYLIMLPGVEVDGRLYRVARDIPSQVEAPDTCTFSIHILARNAFQEARRCVESVLRYAGDASIEILLFDNASQDGLDLWADAARQQESRLHVLRATRTMGAADAQNACLKLSRGRYILLLDPTLELTGDIFTPLARALEDEEVGIVGARGFRTDDLRHFEASQEEQVEAVDGSCMAFRRELVREIGFFDERYRFARYMDIDFSFAVRDLGLEAVVVSDLPLKDHAEQLDSGFSDSEQARLTKRNFYRFLGKWGERDDLLLEEEEEE</sequence>
<keyword evidence="6" id="KW-1185">Reference proteome</keyword>
<dbReference type="InterPro" id="IPR001173">
    <property type="entry name" value="Glyco_trans_2-like"/>
</dbReference>